<keyword evidence="2" id="KW-0732">Signal</keyword>
<dbReference type="GeneID" id="63831474"/>
<dbReference type="OrthoDB" id="2753667at2759"/>
<protein>
    <submittedName>
        <fullName evidence="3">Uncharacterized protein</fullName>
    </submittedName>
</protein>
<evidence type="ECO:0000313" key="4">
    <source>
        <dbReference type="Proteomes" id="UP000076871"/>
    </source>
</evidence>
<evidence type="ECO:0000256" key="2">
    <source>
        <dbReference type="SAM" id="SignalP"/>
    </source>
</evidence>
<feature type="compositionally biased region" description="Low complexity" evidence="1">
    <location>
        <begin position="259"/>
        <end position="269"/>
    </location>
</feature>
<dbReference type="Proteomes" id="UP000076871">
    <property type="component" value="Unassembled WGS sequence"/>
</dbReference>
<feature type="chain" id="PRO_5007857063" evidence="2">
    <location>
        <begin position="23"/>
        <end position="640"/>
    </location>
</feature>
<feature type="compositionally biased region" description="Low complexity" evidence="1">
    <location>
        <begin position="157"/>
        <end position="178"/>
    </location>
</feature>
<sequence>MALPAILLKLIFFCTLCRVVRALPISLLPDEQTDPLVYPLSVLPLLALAVCKFFYVRLRTVQSIGAADRVVQAGASSTPIHFRLWNKYKIEIKLAQTGYIIGFLGSPQWETRSRRKADRSGRTSRPASSATSKPPSSVLYSWILRDSSRSSGTGTPRHSAGGRRSQSRSRSASVRNVSIQSPVPHFDIASCASVHPSSPACTSEIPPSSSPVAQIPPRNITGPAEYPSPTLMQMMKPVLASWYDDTSGTETFTDHEKSTSTSNGSTATGEKSRDRSQSPTPPFETPPMTPQPTSPASTTISLDIPRRKEMPSIASSLLTIDSIERLTVSVYEGPALARPTPIHIAKPHHGSIGSTIVERSIGRVNEMSAIEKLLHSPTHRSPPTPPNIYSLVSTSISTPHTPSTRPLNVAPEHMPSPTPTSPPLKNITPLEIIKGKRRASRTAVSQRRKSGSPLVGPSPLRNSVVVESSSASTGSGWELEDLVKDGELDIDAVTAVLGLGLSVGSGHSNTSDFSSQHEHVEVSDVSIQSDYWTAVEWDLGSTSGSTTVQLRVPGEQLTSIPEENEDVVSIASHVRDSVGSIPDADVLSASTDLQPAIGSSGSAQQMMLQMHERTVDLWDDEQSWRDSFSARENIQMGFAC</sequence>
<organism evidence="3 4">
    <name type="scientific">Laetiporus sulphureus 93-53</name>
    <dbReference type="NCBI Taxonomy" id="1314785"/>
    <lineage>
        <taxon>Eukaryota</taxon>
        <taxon>Fungi</taxon>
        <taxon>Dikarya</taxon>
        <taxon>Basidiomycota</taxon>
        <taxon>Agaricomycotina</taxon>
        <taxon>Agaricomycetes</taxon>
        <taxon>Polyporales</taxon>
        <taxon>Laetiporus</taxon>
    </lineage>
</organism>
<reference evidence="3 4" key="1">
    <citation type="journal article" date="2016" name="Mol. Biol. Evol.">
        <title>Comparative Genomics of Early-Diverging Mushroom-Forming Fungi Provides Insights into the Origins of Lignocellulose Decay Capabilities.</title>
        <authorList>
            <person name="Nagy L.G."/>
            <person name="Riley R."/>
            <person name="Tritt A."/>
            <person name="Adam C."/>
            <person name="Daum C."/>
            <person name="Floudas D."/>
            <person name="Sun H."/>
            <person name="Yadav J.S."/>
            <person name="Pangilinan J."/>
            <person name="Larsson K.H."/>
            <person name="Matsuura K."/>
            <person name="Barry K."/>
            <person name="Labutti K."/>
            <person name="Kuo R."/>
            <person name="Ohm R.A."/>
            <person name="Bhattacharya S.S."/>
            <person name="Shirouzu T."/>
            <person name="Yoshinaga Y."/>
            <person name="Martin F.M."/>
            <person name="Grigoriev I.V."/>
            <person name="Hibbett D.S."/>
        </authorList>
    </citation>
    <scope>NUCLEOTIDE SEQUENCE [LARGE SCALE GENOMIC DNA]</scope>
    <source>
        <strain evidence="3 4">93-53</strain>
    </source>
</reference>
<feature type="region of interest" description="Disordered" evidence="1">
    <location>
        <begin position="397"/>
        <end position="461"/>
    </location>
</feature>
<feature type="signal peptide" evidence="2">
    <location>
        <begin position="1"/>
        <end position="22"/>
    </location>
</feature>
<evidence type="ECO:0000256" key="1">
    <source>
        <dbReference type="SAM" id="MobiDB-lite"/>
    </source>
</evidence>
<feature type="compositionally biased region" description="Basic residues" evidence="1">
    <location>
        <begin position="435"/>
        <end position="450"/>
    </location>
</feature>
<evidence type="ECO:0000313" key="3">
    <source>
        <dbReference type="EMBL" id="KZT06369.1"/>
    </source>
</evidence>
<dbReference type="RefSeq" id="XP_040764109.1">
    <property type="nucleotide sequence ID" value="XM_040914447.1"/>
</dbReference>
<proteinExistence type="predicted"/>
<feature type="compositionally biased region" description="Polar residues" evidence="1">
    <location>
        <begin position="195"/>
        <end position="212"/>
    </location>
</feature>
<name>A0A165E757_9APHY</name>
<feature type="region of interest" description="Disordered" evidence="1">
    <location>
        <begin position="248"/>
        <end position="307"/>
    </location>
</feature>
<feature type="compositionally biased region" description="Low complexity" evidence="1">
    <location>
        <begin position="397"/>
        <end position="406"/>
    </location>
</feature>
<gene>
    <name evidence="3" type="ORF">LAESUDRAFT_812947</name>
</gene>
<dbReference type="InParanoid" id="A0A165E757"/>
<feature type="compositionally biased region" description="Pro residues" evidence="1">
    <location>
        <begin position="279"/>
        <end position="293"/>
    </location>
</feature>
<keyword evidence="4" id="KW-1185">Reference proteome</keyword>
<feature type="compositionally biased region" description="Low complexity" evidence="1">
    <location>
        <begin position="123"/>
        <end position="137"/>
    </location>
</feature>
<feature type="region of interest" description="Disordered" evidence="1">
    <location>
        <begin position="194"/>
        <end position="229"/>
    </location>
</feature>
<dbReference type="AlphaFoldDB" id="A0A165E757"/>
<feature type="region of interest" description="Disordered" evidence="1">
    <location>
        <begin position="112"/>
        <end position="179"/>
    </location>
</feature>
<dbReference type="EMBL" id="KV427625">
    <property type="protein sequence ID" value="KZT06369.1"/>
    <property type="molecule type" value="Genomic_DNA"/>
</dbReference>
<accession>A0A165E757</accession>